<dbReference type="InterPro" id="IPR023198">
    <property type="entry name" value="PGP-like_dom2"/>
</dbReference>
<dbReference type="SUPFAM" id="SSF56784">
    <property type="entry name" value="HAD-like"/>
    <property type="match status" value="1"/>
</dbReference>
<evidence type="ECO:0000313" key="2">
    <source>
        <dbReference type="Proteomes" id="UP000593601"/>
    </source>
</evidence>
<dbReference type="InterPro" id="IPR023214">
    <property type="entry name" value="HAD_sf"/>
</dbReference>
<dbReference type="PRINTS" id="PR00413">
    <property type="entry name" value="HADHALOGNASE"/>
</dbReference>
<dbReference type="InterPro" id="IPR041492">
    <property type="entry name" value="HAD_2"/>
</dbReference>
<dbReference type="Pfam" id="PF13419">
    <property type="entry name" value="HAD_2"/>
    <property type="match status" value="1"/>
</dbReference>
<organism evidence="1 2">
    <name type="scientific">Blautia liquoris</name>
    <dbReference type="NCBI Taxonomy" id="2779518"/>
    <lineage>
        <taxon>Bacteria</taxon>
        <taxon>Bacillati</taxon>
        <taxon>Bacillota</taxon>
        <taxon>Clostridia</taxon>
        <taxon>Lachnospirales</taxon>
        <taxon>Lachnospiraceae</taxon>
        <taxon>Blautia</taxon>
    </lineage>
</organism>
<sequence>MKTKAVLFDFDGVIADTEQGATKYLEKAFDKYHIQLTEDQRRSYIGTDGRKQTEEILKDAGVSVSVEEFFKERAKLGSYYENSPDLKPISGLEDFLKLLKRKDIKTGIVSSTNCRLIITALNRMHLIHYFDAIICGDMVEHKKPDPEGYLTAMQYVDAGPKECIILEDSPTGIKAAVNAKATVVGFKGSEIKQDTSQADLVWETYEEAIRWFRHADAHLNLAERDF</sequence>
<dbReference type="InterPro" id="IPR006439">
    <property type="entry name" value="HAD-SF_hydro_IA"/>
</dbReference>
<reference evidence="1 2" key="1">
    <citation type="submission" date="2020-10" db="EMBL/GenBank/DDBJ databases">
        <title>Blautia liquoris sp.nov., isolated from the mud in a fermentation cellar used for the production of Chinese strong-flavoured liquor.</title>
        <authorList>
            <person name="Lu L."/>
        </authorList>
    </citation>
    <scope>NUCLEOTIDE SEQUENCE [LARGE SCALE GENOMIC DNA]</scope>
    <source>
        <strain evidence="1 2">LZLJ-3</strain>
    </source>
</reference>
<dbReference type="Proteomes" id="UP000593601">
    <property type="component" value="Chromosome"/>
</dbReference>
<dbReference type="KEGG" id="bliq:INP51_14425"/>
<keyword evidence="2" id="KW-1185">Reference proteome</keyword>
<protein>
    <submittedName>
        <fullName evidence="1">HAD family phosphatase</fullName>
    </submittedName>
</protein>
<dbReference type="PANTHER" id="PTHR18901:SF38">
    <property type="entry name" value="PSEUDOURIDINE-5'-PHOSPHATASE"/>
    <property type="match status" value="1"/>
</dbReference>
<dbReference type="EMBL" id="CP063304">
    <property type="protein sequence ID" value="QOV19126.1"/>
    <property type="molecule type" value="Genomic_DNA"/>
</dbReference>
<dbReference type="PANTHER" id="PTHR18901">
    <property type="entry name" value="2-DEOXYGLUCOSE-6-PHOSPHATE PHOSPHATASE 2"/>
    <property type="match status" value="1"/>
</dbReference>
<proteinExistence type="predicted"/>
<dbReference type="RefSeq" id="WP_193735473.1">
    <property type="nucleotide sequence ID" value="NZ_CP063304.1"/>
</dbReference>
<accession>A0A7M2RFK8</accession>
<dbReference type="SFLD" id="SFLDS00003">
    <property type="entry name" value="Haloacid_Dehalogenase"/>
    <property type="match status" value="1"/>
</dbReference>
<dbReference type="InterPro" id="IPR036412">
    <property type="entry name" value="HAD-like_sf"/>
</dbReference>
<gene>
    <name evidence="1" type="ORF">INP51_14425</name>
</gene>
<dbReference type="AlphaFoldDB" id="A0A7M2RFK8"/>
<dbReference type="Gene3D" id="3.40.50.1000">
    <property type="entry name" value="HAD superfamily/HAD-like"/>
    <property type="match status" value="1"/>
</dbReference>
<name>A0A7M2RFK8_9FIRM</name>
<evidence type="ECO:0000313" key="1">
    <source>
        <dbReference type="EMBL" id="QOV19126.1"/>
    </source>
</evidence>
<dbReference type="SFLD" id="SFLDG01129">
    <property type="entry name" value="C1.5:_HAD__Beta-PGM__Phosphata"/>
    <property type="match status" value="1"/>
</dbReference>
<dbReference type="Gene3D" id="1.10.150.240">
    <property type="entry name" value="Putative phosphatase, domain 2"/>
    <property type="match status" value="1"/>
</dbReference>
<dbReference type="NCBIfam" id="TIGR01509">
    <property type="entry name" value="HAD-SF-IA-v3"/>
    <property type="match status" value="1"/>
</dbReference>